<feature type="transmembrane region" description="Helical" evidence="15">
    <location>
        <begin position="768"/>
        <end position="793"/>
    </location>
</feature>
<evidence type="ECO:0000256" key="1">
    <source>
        <dbReference type="ARBA" id="ARBA00004141"/>
    </source>
</evidence>
<dbReference type="EMBL" id="LSRX01000615">
    <property type="protein sequence ID" value="OLP92588.1"/>
    <property type="molecule type" value="Genomic_DNA"/>
</dbReference>
<dbReference type="PANTHER" id="PTHR11035:SF3">
    <property type="entry name" value="VERY-LONG-CHAIN (3R)-3-HYDROXYACYL-COA DEHYDRATASE"/>
    <property type="match status" value="1"/>
</dbReference>
<keyword evidence="17" id="KW-1185">Reference proteome</keyword>
<feature type="compositionally biased region" description="Pro residues" evidence="14">
    <location>
        <begin position="55"/>
        <end position="71"/>
    </location>
</feature>
<dbReference type="PANTHER" id="PTHR11035">
    <property type="entry name" value="VERY-LONG-CHAIN (3R)-3-HYDROXYACYL-COA DEHYDRATASE"/>
    <property type="match status" value="1"/>
</dbReference>
<dbReference type="OMA" id="PNYCLAK"/>
<sequence length="859" mass="91601">MNRNQAVIIFNTRIGITTAIMIIVVIATANMGGSIIKCSTAPAAQIACKLEAGLAPPPPPPPPPGLPPFQPKEPSTPKSAPTQHSPPLVPPTATPKPASATAAAPVQPDAGKDGTARGSGTGEDDLRSLWVHVASVSNRRPAENPMAGTGLDFPEDADGKRSTTGTNQGAFAASVKGFKDAHEAAVAEKKWRFGYVKHVVRQTQLAATSEEAALGIAKDGLEYLHSHMQFCRDGSSVPLKDAMKSIQASSFESKEIRGSKKTGPRALEVPYKGSVLTGDALRAQVELWVRRGVIELDTGAALNLVAGSSDWLDLSDHTFVLFGAGSAMGPFPILMSLGAHVVAIDLPRPAIWKRLISVARDSPGKLTMPLTKKVSDSADDAELAESAGCDLLMQTPEVRSWLKGVLSSSQRVVLGAYCYADGPLFVRVSVAMDAIIADLVEELKVPPAIAYLCTPTDAHVCTASARDAATDALRKAPAWQGLLSRLLSFAKMGLAPNKVKTEDGALPVVDALVKEQGPNYCLAKRLQHWRAVTARKKGCIVSSNIAPATATASVVSNKSFALAYKGMHHFKPMEVFQGETSNAVMLALLINDLRNPLSAGQPATALQNPMQLFAATAFHGGAWRTGWKFGTIGPCSAIAYITTGMLVKFWLVLYSVLQCLGWAYALLLLPGGPQNADEIISRFTYFQIAEVVHAVTGMVPSNPVTTAMQILSRVGLVQVVACATSSTAREKMLPWMTLFYYAWCITEVVRYTYYALNTFGVQVFPLTWLRYSTFLILYPLGVTGELGTVYSALPEMTDMAAKGPCGLACGSVAVASLRLGFTCLLGVYLLGFPLLFGTMLAQRKKVLRRSSAGTKKKSD</sequence>
<dbReference type="GO" id="GO:0042761">
    <property type="term" value="P:very long-chain fatty acid biosynthetic process"/>
    <property type="evidence" value="ECO:0007669"/>
    <property type="project" value="TreeGrafter"/>
</dbReference>
<comment type="catalytic activity">
    <reaction evidence="13">
        <text>a very-long-chain (3R)-3-hydroxyacyl-CoA = a very-long-chain (2E)-enoyl-CoA + H2O</text>
        <dbReference type="Rhea" id="RHEA:45812"/>
        <dbReference type="ChEBI" id="CHEBI:15377"/>
        <dbReference type="ChEBI" id="CHEBI:83728"/>
        <dbReference type="ChEBI" id="CHEBI:85440"/>
        <dbReference type="EC" id="4.2.1.134"/>
    </reaction>
</comment>
<dbReference type="GO" id="GO:0030497">
    <property type="term" value="P:fatty acid elongation"/>
    <property type="evidence" value="ECO:0007669"/>
    <property type="project" value="TreeGrafter"/>
</dbReference>
<reference evidence="16 17" key="1">
    <citation type="submission" date="2016-02" db="EMBL/GenBank/DDBJ databases">
        <title>Genome analysis of coral dinoflagellate symbionts highlights evolutionary adaptations to a symbiotic lifestyle.</title>
        <authorList>
            <person name="Aranda M."/>
            <person name="Li Y."/>
            <person name="Liew Y.J."/>
            <person name="Baumgarten S."/>
            <person name="Simakov O."/>
            <person name="Wilson M."/>
            <person name="Piel J."/>
            <person name="Ashoor H."/>
            <person name="Bougouffa S."/>
            <person name="Bajic V.B."/>
            <person name="Ryu T."/>
            <person name="Ravasi T."/>
            <person name="Bayer T."/>
            <person name="Micklem G."/>
            <person name="Kim H."/>
            <person name="Bhak J."/>
            <person name="Lajeunesse T.C."/>
            <person name="Voolstra C.R."/>
        </authorList>
    </citation>
    <scope>NUCLEOTIDE SEQUENCE [LARGE SCALE GENOMIC DNA]</scope>
    <source>
        <strain evidence="16 17">CCMP2467</strain>
    </source>
</reference>
<evidence type="ECO:0000256" key="14">
    <source>
        <dbReference type="SAM" id="MobiDB-lite"/>
    </source>
</evidence>
<evidence type="ECO:0000256" key="4">
    <source>
        <dbReference type="ARBA" id="ARBA00013122"/>
    </source>
</evidence>
<keyword evidence="9" id="KW-0443">Lipid metabolism</keyword>
<dbReference type="UniPathway" id="UPA00094"/>
<dbReference type="Proteomes" id="UP000186817">
    <property type="component" value="Unassembled WGS sequence"/>
</dbReference>
<evidence type="ECO:0000256" key="10">
    <source>
        <dbReference type="ARBA" id="ARBA00023136"/>
    </source>
</evidence>
<dbReference type="EC" id="4.2.1.134" evidence="4"/>
<dbReference type="GO" id="GO:0030148">
    <property type="term" value="P:sphingolipid biosynthetic process"/>
    <property type="evidence" value="ECO:0007669"/>
    <property type="project" value="TreeGrafter"/>
</dbReference>
<evidence type="ECO:0000256" key="15">
    <source>
        <dbReference type="SAM" id="Phobius"/>
    </source>
</evidence>
<name>A0A1Q9DBP3_SYMMI</name>
<accession>A0A1Q9DBP3</accession>
<evidence type="ECO:0000256" key="13">
    <source>
        <dbReference type="ARBA" id="ARBA00036671"/>
    </source>
</evidence>
<evidence type="ECO:0000313" key="16">
    <source>
        <dbReference type="EMBL" id="OLP92588.1"/>
    </source>
</evidence>
<keyword evidence="10 15" id="KW-0472">Membrane</keyword>
<feature type="transmembrane region" description="Helical" evidence="15">
    <location>
        <begin position="738"/>
        <end position="756"/>
    </location>
</feature>
<dbReference type="OrthoDB" id="46988at2759"/>
<keyword evidence="5" id="KW-0444">Lipid biosynthesis</keyword>
<comment type="pathway">
    <text evidence="2">Lipid metabolism; fatty acid biosynthesis.</text>
</comment>
<keyword evidence="8 15" id="KW-1133">Transmembrane helix</keyword>
<evidence type="ECO:0000256" key="11">
    <source>
        <dbReference type="ARBA" id="ARBA00023160"/>
    </source>
</evidence>
<feature type="compositionally biased region" description="Polar residues" evidence="14">
    <location>
        <begin position="76"/>
        <end position="85"/>
    </location>
</feature>
<dbReference type="AlphaFoldDB" id="A0A1Q9DBP3"/>
<keyword evidence="6 15" id="KW-0812">Transmembrane</keyword>
<evidence type="ECO:0000256" key="2">
    <source>
        <dbReference type="ARBA" id="ARBA00005194"/>
    </source>
</evidence>
<comment type="similarity">
    <text evidence="3">Belongs to the very long-chain fatty acids dehydratase HACD family.</text>
</comment>
<evidence type="ECO:0000256" key="9">
    <source>
        <dbReference type="ARBA" id="ARBA00023098"/>
    </source>
</evidence>
<gene>
    <name evidence="16" type="primary">hpo-8</name>
    <name evidence="16" type="ORF">AK812_SmicGene25595</name>
</gene>
<protein>
    <recommendedName>
        <fullName evidence="4">very-long-chain (3R)-3-hydroxyacyl-CoA dehydratase</fullName>
        <ecNumber evidence="4">4.2.1.134</ecNumber>
    </recommendedName>
</protein>
<evidence type="ECO:0000256" key="8">
    <source>
        <dbReference type="ARBA" id="ARBA00022989"/>
    </source>
</evidence>
<evidence type="ECO:0000256" key="6">
    <source>
        <dbReference type="ARBA" id="ARBA00022692"/>
    </source>
</evidence>
<comment type="caution">
    <text evidence="16">The sequence shown here is derived from an EMBL/GenBank/DDBJ whole genome shotgun (WGS) entry which is preliminary data.</text>
</comment>
<keyword evidence="7" id="KW-0276">Fatty acid metabolism</keyword>
<feature type="transmembrane region" description="Helical" evidence="15">
    <location>
        <begin position="649"/>
        <end position="669"/>
    </location>
</feature>
<proteinExistence type="inferred from homology"/>
<feature type="compositionally biased region" description="Low complexity" evidence="14">
    <location>
        <begin position="95"/>
        <end position="109"/>
    </location>
</feature>
<feature type="transmembrane region" description="Helical" evidence="15">
    <location>
        <begin position="6"/>
        <end position="27"/>
    </location>
</feature>
<keyword evidence="12" id="KW-0456">Lyase</keyword>
<evidence type="ECO:0000256" key="3">
    <source>
        <dbReference type="ARBA" id="ARBA00007811"/>
    </source>
</evidence>
<keyword evidence="11" id="KW-0275">Fatty acid biosynthesis</keyword>
<dbReference type="GO" id="GO:0005789">
    <property type="term" value="C:endoplasmic reticulum membrane"/>
    <property type="evidence" value="ECO:0007669"/>
    <property type="project" value="TreeGrafter"/>
</dbReference>
<evidence type="ECO:0000256" key="12">
    <source>
        <dbReference type="ARBA" id="ARBA00023239"/>
    </source>
</evidence>
<evidence type="ECO:0000256" key="7">
    <source>
        <dbReference type="ARBA" id="ARBA00022832"/>
    </source>
</evidence>
<comment type="subcellular location">
    <subcellularLocation>
        <location evidence="1">Membrane</location>
        <topology evidence="1">Multi-pass membrane protein</topology>
    </subcellularLocation>
</comment>
<dbReference type="Pfam" id="PF04387">
    <property type="entry name" value="PTPLA"/>
    <property type="match status" value="1"/>
</dbReference>
<feature type="transmembrane region" description="Helical" evidence="15">
    <location>
        <begin position="819"/>
        <end position="841"/>
    </location>
</feature>
<dbReference type="GO" id="GO:0102158">
    <property type="term" value="F:very-long-chain (3R)-3-hydroxyacyl-CoA dehydratase activity"/>
    <property type="evidence" value="ECO:0007669"/>
    <property type="project" value="UniProtKB-EC"/>
</dbReference>
<evidence type="ECO:0000256" key="5">
    <source>
        <dbReference type="ARBA" id="ARBA00022516"/>
    </source>
</evidence>
<dbReference type="InterPro" id="IPR007482">
    <property type="entry name" value="Tyr_Pase-like_PTPLA"/>
</dbReference>
<organism evidence="16 17">
    <name type="scientific">Symbiodinium microadriaticum</name>
    <name type="common">Dinoflagellate</name>
    <name type="synonym">Zooxanthella microadriatica</name>
    <dbReference type="NCBI Taxonomy" id="2951"/>
    <lineage>
        <taxon>Eukaryota</taxon>
        <taxon>Sar</taxon>
        <taxon>Alveolata</taxon>
        <taxon>Dinophyceae</taxon>
        <taxon>Suessiales</taxon>
        <taxon>Symbiodiniaceae</taxon>
        <taxon>Symbiodinium</taxon>
    </lineage>
</organism>
<evidence type="ECO:0000313" key="17">
    <source>
        <dbReference type="Proteomes" id="UP000186817"/>
    </source>
</evidence>
<feature type="region of interest" description="Disordered" evidence="14">
    <location>
        <begin position="54"/>
        <end position="166"/>
    </location>
</feature>